<gene>
    <name evidence="1" type="ORF">UFOVP116_220</name>
</gene>
<protein>
    <submittedName>
        <fullName evidence="1">Uncharacterized protein</fullName>
    </submittedName>
</protein>
<proteinExistence type="predicted"/>
<dbReference type="EMBL" id="LR796237">
    <property type="protein sequence ID" value="CAB4130001.1"/>
    <property type="molecule type" value="Genomic_DNA"/>
</dbReference>
<name>A0A6J5L6J4_9CAUD</name>
<accession>A0A6J5L6J4</accession>
<reference evidence="1" key="1">
    <citation type="submission" date="2020-04" db="EMBL/GenBank/DDBJ databases">
        <authorList>
            <person name="Chiriac C."/>
            <person name="Salcher M."/>
            <person name="Ghai R."/>
            <person name="Kavagutti S V."/>
        </authorList>
    </citation>
    <scope>NUCLEOTIDE SEQUENCE</scope>
</reference>
<organism evidence="1">
    <name type="scientific">uncultured Caudovirales phage</name>
    <dbReference type="NCBI Taxonomy" id="2100421"/>
    <lineage>
        <taxon>Viruses</taxon>
        <taxon>Duplodnaviria</taxon>
        <taxon>Heunggongvirae</taxon>
        <taxon>Uroviricota</taxon>
        <taxon>Caudoviricetes</taxon>
        <taxon>Peduoviridae</taxon>
        <taxon>Maltschvirus</taxon>
        <taxon>Maltschvirus maltsch</taxon>
    </lineage>
</organism>
<sequence length="89" mass="9948">MNKVTQPLVKSISKTAQLLLSKERIRQSMVLYTGQRELIAAEELVKKGIATHITILHGGYGGEYYNNNFGHGVSKKKYSPMGTLHFQVV</sequence>
<evidence type="ECO:0000313" key="1">
    <source>
        <dbReference type="EMBL" id="CAB4130001.1"/>
    </source>
</evidence>